<evidence type="ECO:0000313" key="3">
    <source>
        <dbReference type="EMBL" id="MDG3002230.1"/>
    </source>
</evidence>
<proteinExistence type="predicted"/>
<name>A0ABT6F4A2_9BACT</name>
<dbReference type="Proteomes" id="UP001216907">
    <property type="component" value="Unassembled WGS sequence"/>
</dbReference>
<comment type="caution">
    <text evidence="3">The sequence shown here is derived from an EMBL/GenBank/DDBJ whole genome shotgun (WGS) entry which is preliminary data.</text>
</comment>
<keyword evidence="1" id="KW-0732">Signal</keyword>
<feature type="signal peptide" evidence="1">
    <location>
        <begin position="1"/>
        <end position="23"/>
    </location>
</feature>
<evidence type="ECO:0000259" key="2">
    <source>
        <dbReference type="Pfam" id="PF06439"/>
    </source>
</evidence>
<reference evidence="3 4" key="1">
    <citation type="submission" date="2023-03" db="EMBL/GenBank/DDBJ databases">
        <title>Paludisphaera mucosa sp. nov. a novel planctomycete from northern fen.</title>
        <authorList>
            <person name="Ivanova A."/>
        </authorList>
    </citation>
    <scope>NUCLEOTIDE SEQUENCE [LARGE SCALE GENOMIC DNA]</scope>
    <source>
        <strain evidence="3 4">Pla2</strain>
    </source>
</reference>
<dbReference type="Gene3D" id="2.60.120.560">
    <property type="entry name" value="Exo-inulinase, domain 1"/>
    <property type="match status" value="1"/>
</dbReference>
<keyword evidence="4" id="KW-1185">Reference proteome</keyword>
<feature type="domain" description="3-keto-alpha-glucoside-1,2-lyase/3-keto-2-hydroxy-glucal hydratase" evidence="2">
    <location>
        <begin position="35"/>
        <end position="267"/>
    </location>
</feature>
<dbReference type="RefSeq" id="WP_277858594.1">
    <property type="nucleotide sequence ID" value="NZ_JARRAG010000001.1"/>
</dbReference>
<dbReference type="Pfam" id="PF06439">
    <property type="entry name" value="3keto-disac_hyd"/>
    <property type="match status" value="1"/>
</dbReference>
<protein>
    <submittedName>
        <fullName evidence="3">DUF1080 domain-containing protein</fullName>
    </submittedName>
</protein>
<evidence type="ECO:0000256" key="1">
    <source>
        <dbReference type="SAM" id="SignalP"/>
    </source>
</evidence>
<evidence type="ECO:0000313" key="4">
    <source>
        <dbReference type="Proteomes" id="UP001216907"/>
    </source>
</evidence>
<gene>
    <name evidence="3" type="ORF">PZE19_00370</name>
</gene>
<dbReference type="InterPro" id="IPR010496">
    <property type="entry name" value="AL/BT2_dom"/>
</dbReference>
<accession>A0ABT6F4A2</accession>
<sequence length="271" mass="29395">MAWRRTILGLASFLGLVASGLCGDGPAEPVRPVDMVPLFNGRDLSGLSTWLKDAGRADPRRVFRVEDGVLHISGDGFGYVGTREAYRDYQLTVEYRWGARTDGGTSVRNSGVLLHANGPDGGAGGVWMSSVECQLAQGCVGDLIVIRGEDAGGAVASVRLTSDVVIGPDGKPRWKPGGTPRTFTSGQLWWSRHDPEFRELLDTRGREDVESPLGEWTRVECECDGSRIAVRVNGAAVDACYDVVPSSGRILLQTEGFELFVRKFEIRPLTK</sequence>
<organism evidence="3 4">
    <name type="scientific">Paludisphaera mucosa</name>
    <dbReference type="NCBI Taxonomy" id="3030827"/>
    <lineage>
        <taxon>Bacteria</taxon>
        <taxon>Pseudomonadati</taxon>
        <taxon>Planctomycetota</taxon>
        <taxon>Planctomycetia</taxon>
        <taxon>Isosphaerales</taxon>
        <taxon>Isosphaeraceae</taxon>
        <taxon>Paludisphaera</taxon>
    </lineage>
</organism>
<dbReference type="EMBL" id="JARRAG010000001">
    <property type="protein sequence ID" value="MDG3002230.1"/>
    <property type="molecule type" value="Genomic_DNA"/>
</dbReference>
<feature type="chain" id="PRO_5046785998" evidence="1">
    <location>
        <begin position="24"/>
        <end position="271"/>
    </location>
</feature>